<comment type="caution">
    <text evidence="8">The sequence shown here is derived from an EMBL/GenBank/DDBJ whole genome shotgun (WGS) entry which is preliminary data.</text>
</comment>
<gene>
    <name evidence="8" type="primary">pqqB</name>
    <name evidence="8" type="ORF">SDC9_29882</name>
</gene>
<comment type="similarity">
    <text evidence="2">Belongs to the PqqB family.</text>
</comment>
<proteinExistence type="inferred from homology"/>
<organism evidence="8">
    <name type="scientific">bioreactor metagenome</name>
    <dbReference type="NCBI Taxonomy" id="1076179"/>
    <lineage>
        <taxon>unclassified sequences</taxon>
        <taxon>metagenomes</taxon>
        <taxon>ecological metagenomes</taxon>
    </lineage>
</organism>
<dbReference type="Pfam" id="PF12706">
    <property type="entry name" value="Lactamase_B_2"/>
    <property type="match status" value="1"/>
</dbReference>
<name>A0A644UZ41_9ZZZZ</name>
<dbReference type="NCBIfam" id="TIGR02108">
    <property type="entry name" value="PQQ_syn_pqqB"/>
    <property type="match status" value="1"/>
</dbReference>
<comment type="pathway">
    <text evidence="1">Cofactor biosynthesis; pyrroloquinoline quinone biosynthesis.</text>
</comment>
<dbReference type="EMBL" id="VSSQ01000182">
    <property type="protein sequence ID" value="MPL83923.1"/>
    <property type="molecule type" value="Genomic_DNA"/>
</dbReference>
<keyword evidence="4" id="KW-0813">Transport</keyword>
<dbReference type="UniPathway" id="UPA00539"/>
<evidence type="ECO:0000259" key="7">
    <source>
        <dbReference type="Pfam" id="PF12706"/>
    </source>
</evidence>
<sequence>MGPSPDATGATSGGETYGLDETGSARNRMRHGNQHVRPVGRRRRRAVLSALRLRILGAAAGGGLPQWNCGCPNCTAARAGEIASLTQSSLAVSGDGGGTWAVLNASPDIRAQLAAAPPLHPTGPRAVPLASVLPTNGDIDHIAGLLTLREMQGFDLFATPAILDVLAANPVFDALRPELVARRPVALDTPFRLAQGLEATLFAVPGKVPLYLEGEVVETGLVGEQTVGVELVGAGRRVLYIPGCAAITPDLAARIEGADVLFFDGTLWADDEMIRAGLGHKTGARMGHMSISGPGGTIAALADVTIGRRVFVHMNNTNPVLRPGSAERAGAEAAGWTIGQDGLEITP</sequence>
<dbReference type="HAMAP" id="MF_00653">
    <property type="entry name" value="PQQ_syn_PqqB"/>
    <property type="match status" value="1"/>
</dbReference>
<feature type="domain" description="Metallo-beta-lactamase" evidence="7">
    <location>
        <begin position="99"/>
        <end position="314"/>
    </location>
</feature>
<dbReference type="AlphaFoldDB" id="A0A644UZ41"/>
<evidence type="ECO:0000256" key="1">
    <source>
        <dbReference type="ARBA" id="ARBA00004886"/>
    </source>
</evidence>
<protein>
    <recommendedName>
        <fullName evidence="3">Coenzyme PQQ synthesis protein B</fullName>
    </recommendedName>
</protein>
<evidence type="ECO:0000256" key="5">
    <source>
        <dbReference type="ARBA" id="ARBA00022905"/>
    </source>
</evidence>
<evidence type="ECO:0000313" key="8">
    <source>
        <dbReference type="EMBL" id="MPL83923.1"/>
    </source>
</evidence>
<dbReference type="InterPro" id="IPR001279">
    <property type="entry name" value="Metallo-B-lactamas"/>
</dbReference>
<dbReference type="GO" id="GO:0018189">
    <property type="term" value="P:pyrroloquinoline quinone biosynthetic process"/>
    <property type="evidence" value="ECO:0007669"/>
    <property type="project" value="UniProtKB-UniPathway"/>
</dbReference>
<evidence type="ECO:0000256" key="4">
    <source>
        <dbReference type="ARBA" id="ARBA00022448"/>
    </source>
</evidence>
<reference evidence="8" key="1">
    <citation type="submission" date="2019-08" db="EMBL/GenBank/DDBJ databases">
        <authorList>
            <person name="Kucharzyk K."/>
            <person name="Murdoch R.W."/>
            <person name="Higgins S."/>
            <person name="Loffler F."/>
        </authorList>
    </citation>
    <scope>NUCLEOTIDE SEQUENCE</scope>
</reference>
<feature type="compositionally biased region" description="Basic residues" evidence="6">
    <location>
        <begin position="27"/>
        <end position="41"/>
    </location>
</feature>
<dbReference type="SUPFAM" id="SSF56281">
    <property type="entry name" value="Metallo-hydrolase/oxidoreductase"/>
    <property type="match status" value="1"/>
</dbReference>
<feature type="region of interest" description="Disordered" evidence="6">
    <location>
        <begin position="1"/>
        <end position="41"/>
    </location>
</feature>
<dbReference type="Gene3D" id="3.60.15.10">
    <property type="entry name" value="Ribonuclease Z/Hydroxyacylglutathione hydrolase-like"/>
    <property type="match status" value="1"/>
</dbReference>
<keyword evidence="5" id="KW-0884">PQQ biosynthesis</keyword>
<accession>A0A644UZ41</accession>
<evidence type="ECO:0000256" key="6">
    <source>
        <dbReference type="SAM" id="MobiDB-lite"/>
    </source>
</evidence>
<dbReference type="InterPro" id="IPR011842">
    <property type="entry name" value="PQQ_synth_PqqB"/>
</dbReference>
<evidence type="ECO:0000256" key="2">
    <source>
        <dbReference type="ARBA" id="ARBA00008481"/>
    </source>
</evidence>
<dbReference type="InterPro" id="IPR036866">
    <property type="entry name" value="RibonucZ/Hydroxyglut_hydro"/>
</dbReference>
<evidence type="ECO:0000256" key="3">
    <source>
        <dbReference type="ARBA" id="ARBA00015084"/>
    </source>
</evidence>